<accession>A0A3E2NUT3</accession>
<keyword evidence="2" id="KW-1185">Reference proteome</keyword>
<evidence type="ECO:0000313" key="1">
    <source>
        <dbReference type="EMBL" id="RFZ84773.1"/>
    </source>
</evidence>
<dbReference type="RefSeq" id="WP_117381675.1">
    <property type="nucleotide sequence ID" value="NZ_QWDE01000001.1"/>
</dbReference>
<name>A0A3E2NUT3_9SPHI</name>
<proteinExistence type="predicted"/>
<dbReference type="Proteomes" id="UP000260823">
    <property type="component" value="Unassembled WGS sequence"/>
</dbReference>
<organism evidence="1 2">
    <name type="scientific">Mucilaginibacter terrenus</name>
    <dbReference type="NCBI Taxonomy" id="2482727"/>
    <lineage>
        <taxon>Bacteria</taxon>
        <taxon>Pseudomonadati</taxon>
        <taxon>Bacteroidota</taxon>
        <taxon>Sphingobacteriia</taxon>
        <taxon>Sphingobacteriales</taxon>
        <taxon>Sphingobacteriaceae</taxon>
        <taxon>Mucilaginibacter</taxon>
    </lineage>
</organism>
<evidence type="ECO:0000313" key="2">
    <source>
        <dbReference type="Proteomes" id="UP000260823"/>
    </source>
</evidence>
<dbReference type="AlphaFoldDB" id="A0A3E2NUT3"/>
<protein>
    <submittedName>
        <fullName evidence="1">Uncharacterized protein</fullName>
    </submittedName>
</protein>
<dbReference type="EMBL" id="QWDE01000001">
    <property type="protein sequence ID" value="RFZ84773.1"/>
    <property type="molecule type" value="Genomic_DNA"/>
</dbReference>
<reference evidence="1 2" key="1">
    <citation type="submission" date="2018-08" db="EMBL/GenBank/DDBJ databases">
        <title>Mucilaginibacter terrae sp. nov., isolated from manganese diggings.</title>
        <authorList>
            <person name="Huang Y."/>
            <person name="Zhou Z."/>
        </authorList>
    </citation>
    <scope>NUCLEOTIDE SEQUENCE [LARGE SCALE GENOMIC DNA]</scope>
    <source>
        <strain evidence="1 2">ZH6</strain>
    </source>
</reference>
<comment type="caution">
    <text evidence="1">The sequence shown here is derived from an EMBL/GenBank/DDBJ whole genome shotgun (WGS) entry which is preliminary data.</text>
</comment>
<sequence>MSENVVPNIETIKTLQEAWKKGELQFIASSTYCKQRAPLGYIYYLILYQTGGQVVYQGAYMIKVTLEAKLQSQDRLIAYLCFMLAQELE</sequence>
<gene>
    <name evidence="1" type="ORF">DYU05_03975</name>
</gene>